<organism evidence="2">
    <name type="scientific">mine drainage metagenome</name>
    <dbReference type="NCBI Taxonomy" id="410659"/>
    <lineage>
        <taxon>unclassified sequences</taxon>
        <taxon>metagenomes</taxon>
        <taxon>ecological metagenomes</taxon>
    </lineage>
</organism>
<evidence type="ECO:0008006" key="3">
    <source>
        <dbReference type="Google" id="ProtNLM"/>
    </source>
</evidence>
<feature type="non-terminal residue" evidence="2">
    <location>
        <position position="741"/>
    </location>
</feature>
<name>T1ANK4_9ZZZZ</name>
<reference evidence="2" key="1">
    <citation type="submission" date="2013-08" db="EMBL/GenBank/DDBJ databases">
        <authorList>
            <person name="Mendez C."/>
            <person name="Richter M."/>
            <person name="Ferrer M."/>
            <person name="Sanchez J."/>
        </authorList>
    </citation>
    <scope>NUCLEOTIDE SEQUENCE</scope>
</reference>
<accession>T1ANK4</accession>
<dbReference type="SUPFAM" id="SSF49464">
    <property type="entry name" value="Carboxypeptidase regulatory domain-like"/>
    <property type="match status" value="4"/>
</dbReference>
<feature type="non-terminal residue" evidence="2">
    <location>
        <position position="1"/>
    </location>
</feature>
<proteinExistence type="predicted"/>
<dbReference type="AlphaFoldDB" id="T1ANK4"/>
<evidence type="ECO:0000313" key="2">
    <source>
        <dbReference type="EMBL" id="EQD43635.1"/>
    </source>
</evidence>
<dbReference type="InterPro" id="IPR013784">
    <property type="entry name" value="Carb-bd-like_fold"/>
</dbReference>
<dbReference type="Pfam" id="PF13620">
    <property type="entry name" value="CarboxypepD_reg"/>
    <property type="match status" value="1"/>
</dbReference>
<evidence type="ECO:0000256" key="1">
    <source>
        <dbReference type="SAM" id="MobiDB-lite"/>
    </source>
</evidence>
<feature type="region of interest" description="Disordered" evidence="1">
    <location>
        <begin position="699"/>
        <end position="741"/>
    </location>
</feature>
<dbReference type="InterPro" id="IPR008969">
    <property type="entry name" value="CarboxyPept-like_regulatory"/>
</dbReference>
<protein>
    <recommendedName>
        <fullName evidence="3">Carboxypeptidase regulatory-like domain-containing protein</fullName>
    </recommendedName>
</protein>
<gene>
    <name evidence="2" type="ORF">B2A_09799</name>
</gene>
<dbReference type="GO" id="GO:0030246">
    <property type="term" value="F:carbohydrate binding"/>
    <property type="evidence" value="ECO:0007669"/>
    <property type="project" value="InterPro"/>
</dbReference>
<dbReference type="Gene3D" id="2.60.40.1120">
    <property type="entry name" value="Carboxypeptidase-like, regulatory domain"/>
    <property type="match status" value="3"/>
</dbReference>
<dbReference type="SUPFAM" id="SSF49452">
    <property type="entry name" value="Starch-binding domain-like"/>
    <property type="match status" value="1"/>
</dbReference>
<dbReference type="EMBL" id="AUZZ01007075">
    <property type="protein sequence ID" value="EQD43635.1"/>
    <property type="molecule type" value="Genomic_DNA"/>
</dbReference>
<reference evidence="2" key="2">
    <citation type="journal article" date="2014" name="ISME J.">
        <title>Microbial stratification in low pH oxic and suboxic macroscopic growths along an acid mine drainage.</title>
        <authorList>
            <person name="Mendez-Garcia C."/>
            <person name="Mesa V."/>
            <person name="Sprenger R.R."/>
            <person name="Richter M."/>
            <person name="Diez M.S."/>
            <person name="Solano J."/>
            <person name="Bargiela R."/>
            <person name="Golyshina O.V."/>
            <person name="Manteca A."/>
            <person name="Ramos J.L."/>
            <person name="Gallego J.R."/>
            <person name="Llorente I."/>
            <person name="Martins Dos Santos V.A."/>
            <person name="Jensen O.N."/>
            <person name="Pelaez A.I."/>
            <person name="Sanchez J."/>
            <person name="Ferrer M."/>
        </authorList>
    </citation>
    <scope>NUCLEOTIDE SEQUENCE</scope>
</reference>
<comment type="caution">
    <text evidence="2">The sequence shown here is derived from an EMBL/GenBank/DDBJ whole genome shotgun (WGS) entry which is preliminary data.</text>
</comment>
<sequence length="741" mass="75171">HPRREPRRRHLRHRHGVEPFWFKDQVAINATLGPFQNFSWTVPPIGLALYGFADLTLVESGIGVPAVGVGVSASYSDAATGRSGSSSGQTNGAGYVNITAPSGRGVEFQAGGSQDYNTTTFFATVPEAGVVNLTYPTTAPNGTVELSGWGWVRSSYVDYSAPLSYPGAVVDQLTGRPLPQAQVSVASSDPVYGSGVSQPTNLLGQFLSDAPVGSGDLLVVSHPGFVTNTTPPVAIASGATVEYPRVNLTGYGVVAGRVVAEPGLFPVPDAQVIICPGTSEFAANCLTQVTNNTGWYWMTAYPSTDSIFVSAPNFLANYTETFPVAPDSWQELPAYVLVEYGGITGVVRGLPTGLTVAGATVAVCSPLGSPVGPCSVTVGSAANGTFAIATVPGTFVLVASALDYNTSYLPVSVTAGETVNVGAIFLTEFGIVSGSVVDASTGRPVVNATIDACPVDTLLLCSTPTHSGASGGYRIAADPGAVMLTFAAPSYEDAYLAVTVPSGGTVSATTVALVPVSQESVLSVSGRVAPAANPSGGIGGAIVNFYVGGTRAYTAIASPTGLFSITVTEGSYTLVATAAGYGSASALVNVNTSVSGLVFTLAAWGWNVSFSVADGLTQSPIAGALVSAGSVSLGTTDAAGQLQVALANGTFAVTVQPPAKFGSAYAPVNVTIQVSDAAVARVVDLYPPIATVAGKVLSTSGAPGPRRIPSPWSGPRPTGRRSTVSRVSDPSGDFSLPAMRA</sequence>